<evidence type="ECO:0000313" key="12">
    <source>
        <dbReference type="EMBL" id="AKO66443.1"/>
    </source>
</evidence>
<proteinExistence type="inferred from homology"/>
<dbReference type="AlphaFoldDB" id="A0A0H4J3W5"/>
<evidence type="ECO:0000256" key="2">
    <source>
        <dbReference type="ARBA" id="ARBA00022475"/>
    </source>
</evidence>
<evidence type="ECO:0000256" key="6">
    <source>
        <dbReference type="ARBA" id="ARBA00022801"/>
    </source>
</evidence>
<evidence type="ECO:0000256" key="10">
    <source>
        <dbReference type="RuleBase" id="RU000594"/>
    </source>
</evidence>
<dbReference type="UniPathway" id="UPA00665"/>
<dbReference type="EMBL" id="CP011002">
    <property type="protein sequence ID" value="AKO66443.1"/>
    <property type="molecule type" value="Genomic_DNA"/>
</dbReference>
<dbReference type="PANTHER" id="PTHR33695:SF1">
    <property type="entry name" value="LIPOPROTEIN SIGNAL PEPTIDASE"/>
    <property type="match status" value="1"/>
</dbReference>
<comment type="function">
    <text evidence="9 10">This protein specifically catalyzes the removal of signal peptides from prolipoproteins.</text>
</comment>
<feature type="transmembrane region" description="Helical" evidence="9">
    <location>
        <begin position="85"/>
        <end position="103"/>
    </location>
</feature>
<evidence type="ECO:0000256" key="5">
    <source>
        <dbReference type="ARBA" id="ARBA00022750"/>
    </source>
</evidence>
<dbReference type="InterPro" id="IPR001872">
    <property type="entry name" value="Peptidase_A8"/>
</dbReference>
<dbReference type="PATRIC" id="fig|1623450.3.peg.360"/>
<comment type="subcellular location">
    <subcellularLocation>
        <location evidence="9">Cell membrane</location>
        <topology evidence="9">Multi-pass membrane protein</topology>
    </subcellularLocation>
</comment>
<comment type="pathway">
    <text evidence="9">Protein modification; lipoprotein biosynthesis (signal peptide cleavage).</text>
</comment>
<comment type="caution">
    <text evidence="9">Lacks conserved residue(s) required for the propagation of feature annotation.</text>
</comment>
<dbReference type="Proteomes" id="UP000066549">
    <property type="component" value="Chromosome"/>
</dbReference>
<keyword evidence="5 9" id="KW-0064">Aspartyl protease</keyword>
<protein>
    <recommendedName>
        <fullName evidence="9">Lipoprotein signal peptidase</fullName>
        <ecNumber evidence="9">3.4.23.36</ecNumber>
    </recommendedName>
    <alternativeName>
        <fullName evidence="9">Prolipoprotein signal peptidase</fullName>
    </alternativeName>
    <alternativeName>
        <fullName evidence="9">Signal peptidase II</fullName>
        <shortName evidence="9">SPase II</shortName>
    </alternativeName>
</protein>
<dbReference type="PANTHER" id="PTHR33695">
    <property type="entry name" value="LIPOPROTEIN SIGNAL PEPTIDASE"/>
    <property type="match status" value="1"/>
</dbReference>
<evidence type="ECO:0000313" key="13">
    <source>
        <dbReference type="Proteomes" id="UP000066549"/>
    </source>
</evidence>
<feature type="active site" evidence="9">
    <location>
        <position position="113"/>
    </location>
</feature>
<feature type="transmembrane region" description="Helical" evidence="9">
    <location>
        <begin position="58"/>
        <end position="78"/>
    </location>
</feature>
<comment type="similarity">
    <text evidence="1 9 11">Belongs to the peptidase A8 family.</text>
</comment>
<dbReference type="NCBIfam" id="TIGR00077">
    <property type="entry name" value="lspA"/>
    <property type="match status" value="1"/>
</dbReference>
<comment type="catalytic activity">
    <reaction evidence="9 10">
        <text>Release of signal peptides from bacterial membrane prolipoproteins. Hydrolyzes -Xaa-Yaa-Zaa-|-(S,diacylglyceryl)Cys-, in which Xaa is hydrophobic (preferably Leu), and Yaa (Ala or Ser) and Zaa (Gly or Ala) have small, neutral side chains.</text>
        <dbReference type="EC" id="3.4.23.36"/>
    </reaction>
</comment>
<keyword evidence="6 9" id="KW-0378">Hydrolase</keyword>
<feature type="transmembrane region" description="Helical" evidence="9">
    <location>
        <begin position="123"/>
        <end position="146"/>
    </location>
</feature>
<keyword evidence="2 9" id="KW-1003">Cell membrane</keyword>
<keyword evidence="7 9" id="KW-1133">Transmembrane helix</keyword>
<evidence type="ECO:0000256" key="1">
    <source>
        <dbReference type="ARBA" id="ARBA00006139"/>
    </source>
</evidence>
<dbReference type="GO" id="GO:0004190">
    <property type="term" value="F:aspartic-type endopeptidase activity"/>
    <property type="evidence" value="ECO:0007669"/>
    <property type="project" value="UniProtKB-UniRule"/>
</dbReference>
<dbReference type="GO" id="GO:0005886">
    <property type="term" value="C:plasma membrane"/>
    <property type="evidence" value="ECO:0007669"/>
    <property type="project" value="UniProtKB-SubCell"/>
</dbReference>
<dbReference type="GO" id="GO:0006508">
    <property type="term" value="P:proteolysis"/>
    <property type="evidence" value="ECO:0007669"/>
    <property type="project" value="UniProtKB-KW"/>
</dbReference>
<evidence type="ECO:0000256" key="9">
    <source>
        <dbReference type="HAMAP-Rule" id="MF_00161"/>
    </source>
</evidence>
<reference evidence="12 13" key="1">
    <citation type="submission" date="2015-03" db="EMBL/GenBank/DDBJ databases">
        <title>Comparative analysis of the OM43 clade including a novel species from Red Sea uncovers genomic and metabolic diversity among marine methylotrophs.</title>
        <authorList>
            <person name="Jimenez-Infante F."/>
            <person name="Ngugi D.K."/>
            <person name="Vinu M."/>
            <person name="Alam I."/>
            <person name="Kamau A."/>
            <person name="Blom J."/>
            <person name="Bajic V.B."/>
            <person name="Stingl U."/>
        </authorList>
    </citation>
    <scope>NUCLEOTIDE SEQUENCE [LARGE SCALE GENOMIC DNA]</scope>
    <source>
        <strain evidence="12 13">MBRSH7</strain>
    </source>
</reference>
<sequence>MRKLLIGLCIILIDQLSKSWVEKNIPFTEYLEINNFFKIVHFQNTGAAFSFLDSASGWQNNFFILLTLVILTYLIYLYRQNISSPYGSTSIMLIISGAIGNLIDRFLNGHVTDFIYLHINEYYWPAFNVADSAITIGAIIYLLGLLKGKIK</sequence>
<dbReference type="HAMAP" id="MF_00161">
    <property type="entry name" value="LspA"/>
    <property type="match status" value="1"/>
</dbReference>
<feature type="active site" evidence="9">
    <location>
        <position position="131"/>
    </location>
</feature>
<keyword evidence="13" id="KW-1185">Reference proteome</keyword>
<evidence type="ECO:0000256" key="7">
    <source>
        <dbReference type="ARBA" id="ARBA00022989"/>
    </source>
</evidence>
<keyword evidence="8 9" id="KW-0472">Membrane</keyword>
<evidence type="ECO:0000256" key="11">
    <source>
        <dbReference type="RuleBase" id="RU004181"/>
    </source>
</evidence>
<accession>A0A0H4J3W5</accession>
<dbReference type="OrthoDB" id="9810259at2"/>
<gene>
    <name evidence="9" type="primary">lspA</name>
    <name evidence="12" type="ORF">VI33_01810</name>
</gene>
<dbReference type="PROSITE" id="PS00855">
    <property type="entry name" value="SPASE_II"/>
    <property type="match status" value="1"/>
</dbReference>
<dbReference type="PRINTS" id="PR00781">
    <property type="entry name" value="LIPOSIGPTASE"/>
</dbReference>
<evidence type="ECO:0000256" key="8">
    <source>
        <dbReference type="ARBA" id="ARBA00023136"/>
    </source>
</evidence>
<dbReference type="EC" id="3.4.23.36" evidence="9"/>
<organism evidence="12 13">
    <name type="scientific">Methylophilales bacterium MBRS-H7</name>
    <dbReference type="NCBI Taxonomy" id="1623450"/>
    <lineage>
        <taxon>Bacteria</taxon>
        <taxon>Pseudomonadati</taxon>
        <taxon>Pseudomonadota</taxon>
        <taxon>Betaproteobacteria</taxon>
        <taxon>Nitrosomonadales</taxon>
        <taxon>OM43 clade</taxon>
    </lineage>
</organism>
<keyword evidence="3 9" id="KW-0645">Protease</keyword>
<evidence type="ECO:0000256" key="4">
    <source>
        <dbReference type="ARBA" id="ARBA00022692"/>
    </source>
</evidence>
<dbReference type="Pfam" id="PF01252">
    <property type="entry name" value="Peptidase_A8"/>
    <property type="match status" value="1"/>
</dbReference>
<evidence type="ECO:0000256" key="3">
    <source>
        <dbReference type="ARBA" id="ARBA00022670"/>
    </source>
</evidence>
<keyword evidence="4 9" id="KW-0812">Transmembrane</keyword>
<name>A0A0H4J3W5_9PROT</name>